<dbReference type="InterPro" id="IPR003593">
    <property type="entry name" value="AAA+_ATPase"/>
</dbReference>
<accession>A0AAW9QYT6</accession>
<name>A0AAW9QYT6_9GAMM</name>
<dbReference type="SUPFAM" id="SSF52540">
    <property type="entry name" value="P-loop containing nucleoside triphosphate hydrolases"/>
    <property type="match status" value="1"/>
</dbReference>
<dbReference type="InterPro" id="IPR017871">
    <property type="entry name" value="ABC_transporter-like_CS"/>
</dbReference>
<dbReference type="PANTHER" id="PTHR42711">
    <property type="entry name" value="ABC TRANSPORTER ATP-BINDING PROTEIN"/>
    <property type="match status" value="1"/>
</dbReference>
<dbReference type="InterPro" id="IPR003439">
    <property type="entry name" value="ABC_transporter-like_ATP-bd"/>
</dbReference>
<organism evidence="5 6">
    <name type="scientific">Denitratimonas tolerans</name>
    <dbReference type="NCBI Taxonomy" id="1338420"/>
    <lineage>
        <taxon>Bacteria</taxon>
        <taxon>Pseudomonadati</taxon>
        <taxon>Pseudomonadota</taxon>
        <taxon>Gammaproteobacteria</taxon>
        <taxon>Lysobacterales</taxon>
        <taxon>Lysobacteraceae</taxon>
        <taxon>Denitratimonas</taxon>
    </lineage>
</organism>
<proteinExistence type="predicted"/>
<keyword evidence="6" id="KW-1185">Reference proteome</keyword>
<dbReference type="InterPro" id="IPR050763">
    <property type="entry name" value="ABC_transporter_ATP-binding"/>
</dbReference>
<reference evidence="5 6" key="1">
    <citation type="journal article" date="2016" name="Antonie Van Leeuwenhoek">
        <title>Denitratimonas tolerans gen. nov., sp. nov., a denitrifying bacterium isolated from a bioreactor for tannery wastewater treatment.</title>
        <authorList>
            <person name="Han S.I."/>
            <person name="Kim J.O."/>
            <person name="Lee Y.R."/>
            <person name="Ekpeghere K.I."/>
            <person name="Koh S.C."/>
            <person name="Whang K.S."/>
        </authorList>
    </citation>
    <scope>NUCLEOTIDE SEQUENCE [LARGE SCALE GENOMIC DNA]</scope>
    <source>
        <strain evidence="5 6">KACC 17565</strain>
    </source>
</reference>
<dbReference type="AlphaFoldDB" id="A0AAW9QYT6"/>
<evidence type="ECO:0000259" key="4">
    <source>
        <dbReference type="PROSITE" id="PS50893"/>
    </source>
</evidence>
<dbReference type="InterPro" id="IPR027417">
    <property type="entry name" value="P-loop_NTPase"/>
</dbReference>
<dbReference type="EMBL" id="JBBDHC010000007">
    <property type="protein sequence ID" value="MEJ1249267.1"/>
    <property type="molecule type" value="Genomic_DNA"/>
</dbReference>
<sequence length="307" mass="32686">MTQTSLPLARLRAVHKRYGNRVALAGVDLSVPASQVLALLGPNGAGKSTAISLLLGLLEPDAGRAELFGQNPGQLGARQRIGVMLQSASLPATLKVRELIDLTRSYYPAPHSLDACADMAGVADLLDRRYGRLSGGQQRRVQFALAMCGRPDLLFLDEPTTGLDIDARRAIWAAVRAHVAGGGAVLLTTHYLEEAEALADRVAVLDAGRILAEGSVADICARIGQRRIRCLSAQVPEALTRWPGVIEARRDGPRIEIITDAAEAVLRRLLAEDAALSELEVERAGLAEAFLQLTADKPAGTSIREAA</sequence>
<dbReference type="PROSITE" id="PS50893">
    <property type="entry name" value="ABC_TRANSPORTER_2"/>
    <property type="match status" value="1"/>
</dbReference>
<dbReference type="GO" id="GO:0005524">
    <property type="term" value="F:ATP binding"/>
    <property type="evidence" value="ECO:0007669"/>
    <property type="project" value="UniProtKB-KW"/>
</dbReference>
<dbReference type="PANTHER" id="PTHR42711:SF17">
    <property type="entry name" value="ABC TRANSPORTER ATP-BINDING PROTEIN"/>
    <property type="match status" value="1"/>
</dbReference>
<evidence type="ECO:0000256" key="3">
    <source>
        <dbReference type="ARBA" id="ARBA00022840"/>
    </source>
</evidence>
<dbReference type="SMART" id="SM00382">
    <property type="entry name" value="AAA"/>
    <property type="match status" value="1"/>
</dbReference>
<dbReference type="GO" id="GO:0016887">
    <property type="term" value="F:ATP hydrolysis activity"/>
    <property type="evidence" value="ECO:0007669"/>
    <property type="project" value="InterPro"/>
</dbReference>
<keyword evidence="3 5" id="KW-0067">ATP-binding</keyword>
<keyword evidence="1" id="KW-0813">Transport</keyword>
<dbReference type="Pfam" id="PF00005">
    <property type="entry name" value="ABC_tran"/>
    <property type="match status" value="1"/>
</dbReference>
<protein>
    <submittedName>
        <fullName evidence="5">ABC transporter ATP-binding protein</fullName>
    </submittedName>
</protein>
<gene>
    <name evidence="5" type="ORF">WB794_06225</name>
</gene>
<dbReference type="Proteomes" id="UP001364472">
    <property type="component" value="Unassembled WGS sequence"/>
</dbReference>
<comment type="caution">
    <text evidence="5">The sequence shown here is derived from an EMBL/GenBank/DDBJ whole genome shotgun (WGS) entry which is preliminary data.</text>
</comment>
<evidence type="ECO:0000313" key="5">
    <source>
        <dbReference type="EMBL" id="MEJ1249267.1"/>
    </source>
</evidence>
<dbReference type="RefSeq" id="WP_337334984.1">
    <property type="nucleotide sequence ID" value="NZ_JBBDHC010000007.1"/>
</dbReference>
<dbReference type="PROSITE" id="PS00211">
    <property type="entry name" value="ABC_TRANSPORTER_1"/>
    <property type="match status" value="1"/>
</dbReference>
<evidence type="ECO:0000256" key="2">
    <source>
        <dbReference type="ARBA" id="ARBA00022741"/>
    </source>
</evidence>
<dbReference type="Gene3D" id="3.40.50.300">
    <property type="entry name" value="P-loop containing nucleotide triphosphate hydrolases"/>
    <property type="match status" value="1"/>
</dbReference>
<keyword evidence="2" id="KW-0547">Nucleotide-binding</keyword>
<feature type="domain" description="ABC transporter" evidence="4">
    <location>
        <begin position="9"/>
        <end position="232"/>
    </location>
</feature>
<dbReference type="CDD" id="cd03230">
    <property type="entry name" value="ABC_DR_subfamily_A"/>
    <property type="match status" value="1"/>
</dbReference>
<evidence type="ECO:0000256" key="1">
    <source>
        <dbReference type="ARBA" id="ARBA00022448"/>
    </source>
</evidence>
<evidence type="ECO:0000313" key="6">
    <source>
        <dbReference type="Proteomes" id="UP001364472"/>
    </source>
</evidence>